<dbReference type="Proteomes" id="UP001595075">
    <property type="component" value="Unassembled WGS sequence"/>
</dbReference>
<proteinExistence type="predicted"/>
<evidence type="ECO:0000313" key="2">
    <source>
        <dbReference type="EMBL" id="KAL2071127.1"/>
    </source>
</evidence>
<gene>
    <name evidence="2" type="ORF">VTL71DRAFT_12362</name>
</gene>
<sequence length="268" mass="29714">MSSSMASTARTLTSRTVHLKVHPTPRTFAERREVLRVIERFGEVSVFKSLKYDPRRAIHNAFLAVYNTTSSAQEIVNVSPLRYSLISESLNPSSTDAVADTTEGDAAKSIFEIKASVTSFDHHLFLTSPSKNPLHGPYIPVSLKTSYIAASLSNIVPDSNWSEGLLDWDTEKKRWRNEDVLAPEEERRYGKDGEFINADSFRARGTSSRTQNTTPRIMNGLQALWMERVEKDAEQASSRETFEDGGVEEGGSNLSELSPDTLGIPAAS</sequence>
<protein>
    <submittedName>
        <fullName evidence="2">Uncharacterized protein</fullName>
    </submittedName>
</protein>
<evidence type="ECO:0000313" key="3">
    <source>
        <dbReference type="Proteomes" id="UP001595075"/>
    </source>
</evidence>
<accession>A0ABR4CMW1</accession>
<comment type="caution">
    <text evidence="2">The sequence shown here is derived from an EMBL/GenBank/DDBJ whole genome shotgun (WGS) entry which is preliminary data.</text>
</comment>
<keyword evidence="3" id="KW-1185">Reference proteome</keyword>
<feature type="region of interest" description="Disordered" evidence="1">
    <location>
        <begin position="229"/>
        <end position="268"/>
    </location>
</feature>
<evidence type="ECO:0000256" key="1">
    <source>
        <dbReference type="SAM" id="MobiDB-lite"/>
    </source>
</evidence>
<dbReference type="EMBL" id="JAZHXI010000005">
    <property type="protein sequence ID" value="KAL2071127.1"/>
    <property type="molecule type" value="Genomic_DNA"/>
</dbReference>
<organism evidence="2 3">
    <name type="scientific">Oculimacula yallundae</name>
    <dbReference type="NCBI Taxonomy" id="86028"/>
    <lineage>
        <taxon>Eukaryota</taxon>
        <taxon>Fungi</taxon>
        <taxon>Dikarya</taxon>
        <taxon>Ascomycota</taxon>
        <taxon>Pezizomycotina</taxon>
        <taxon>Leotiomycetes</taxon>
        <taxon>Helotiales</taxon>
        <taxon>Ploettnerulaceae</taxon>
        <taxon>Oculimacula</taxon>
    </lineage>
</organism>
<reference evidence="2 3" key="1">
    <citation type="journal article" date="2024" name="Commun. Biol.">
        <title>Comparative genomic analysis of thermophilic fungi reveals convergent evolutionary adaptations and gene losses.</title>
        <authorList>
            <person name="Steindorff A.S."/>
            <person name="Aguilar-Pontes M.V."/>
            <person name="Robinson A.J."/>
            <person name="Andreopoulos B."/>
            <person name="LaButti K."/>
            <person name="Kuo A."/>
            <person name="Mondo S."/>
            <person name="Riley R."/>
            <person name="Otillar R."/>
            <person name="Haridas S."/>
            <person name="Lipzen A."/>
            <person name="Grimwood J."/>
            <person name="Schmutz J."/>
            <person name="Clum A."/>
            <person name="Reid I.D."/>
            <person name="Moisan M.C."/>
            <person name="Butler G."/>
            <person name="Nguyen T.T.M."/>
            <person name="Dewar K."/>
            <person name="Conant G."/>
            <person name="Drula E."/>
            <person name="Henrissat B."/>
            <person name="Hansel C."/>
            <person name="Singer S."/>
            <person name="Hutchinson M.I."/>
            <person name="de Vries R.P."/>
            <person name="Natvig D.O."/>
            <person name="Powell A.J."/>
            <person name="Tsang A."/>
            <person name="Grigoriev I.V."/>
        </authorList>
    </citation>
    <scope>NUCLEOTIDE SEQUENCE [LARGE SCALE GENOMIC DNA]</scope>
    <source>
        <strain evidence="2 3">CBS 494.80</strain>
    </source>
</reference>
<name>A0ABR4CMW1_9HELO</name>